<evidence type="ECO:0000313" key="13">
    <source>
        <dbReference type="Proteomes" id="UP000284842"/>
    </source>
</evidence>
<dbReference type="InterPro" id="IPR041991">
    <property type="entry name" value="Ribosomal_eL27_KOW"/>
</dbReference>
<dbReference type="Pfam" id="PF01777">
    <property type="entry name" value="Ribosomal_L27e"/>
    <property type="match status" value="1"/>
</dbReference>
<comment type="similarity">
    <text evidence="2 10">Belongs to the eukaryotic ribosomal protein eL27 family.</text>
</comment>
<dbReference type="GO" id="GO:0009277">
    <property type="term" value="C:fungal-type cell wall"/>
    <property type="evidence" value="ECO:0007669"/>
    <property type="project" value="InterPro"/>
</dbReference>
<dbReference type="SMART" id="SM00075">
    <property type="entry name" value="HYDRO"/>
    <property type="match status" value="1"/>
</dbReference>
<keyword evidence="13" id="KW-1185">Reference proteome</keyword>
<dbReference type="GO" id="GO:0006412">
    <property type="term" value="P:translation"/>
    <property type="evidence" value="ECO:0007669"/>
    <property type="project" value="InterPro"/>
</dbReference>
<evidence type="ECO:0000256" key="8">
    <source>
        <dbReference type="ARBA" id="ARBA00023157"/>
    </source>
</evidence>
<evidence type="ECO:0000256" key="1">
    <source>
        <dbReference type="ARBA" id="ARBA00004191"/>
    </source>
</evidence>
<dbReference type="InterPro" id="IPR001141">
    <property type="entry name" value="Ribosomal_eL27"/>
</dbReference>
<keyword evidence="6 11" id="KW-0732">Signal</keyword>
<evidence type="ECO:0000256" key="4">
    <source>
        <dbReference type="ARBA" id="ARBA00022512"/>
    </source>
</evidence>
<keyword evidence="4 11" id="KW-0134">Cell wall</keyword>
<evidence type="ECO:0000256" key="11">
    <source>
        <dbReference type="RuleBase" id="RU365009"/>
    </source>
</evidence>
<gene>
    <name evidence="12" type="ORF">CVT24_010357</name>
</gene>
<dbReference type="InterPro" id="IPR019778">
    <property type="entry name" value="Class_I_Hydrophobin_CS"/>
</dbReference>
<keyword evidence="7 10" id="KW-0689">Ribosomal protein</keyword>
<evidence type="ECO:0000256" key="5">
    <source>
        <dbReference type="ARBA" id="ARBA00022525"/>
    </source>
</evidence>
<keyword evidence="9 10" id="KW-0687">Ribonucleoprotein</keyword>
<protein>
    <recommendedName>
        <fullName evidence="10 11">Multifunctional fusion protein</fullName>
    </recommendedName>
    <domain>
        <recommendedName>
            <fullName evidence="10">60S ribosomal protein L27</fullName>
        </recommendedName>
    </domain>
    <domain>
        <recommendedName>
            <fullName evidence="11">Hydrophobin</fullName>
        </recommendedName>
    </domain>
</protein>
<name>A0A409VE78_9AGAR</name>
<dbReference type="Pfam" id="PF01185">
    <property type="entry name" value="Hydrophobin"/>
    <property type="match status" value="1"/>
</dbReference>
<dbReference type="GO" id="GO:0003735">
    <property type="term" value="F:structural constituent of ribosome"/>
    <property type="evidence" value="ECO:0007669"/>
    <property type="project" value="InterPro"/>
</dbReference>
<dbReference type="AlphaFoldDB" id="A0A409VE78"/>
<dbReference type="InterPro" id="IPR008991">
    <property type="entry name" value="Translation_prot_SH3-like_sf"/>
</dbReference>
<dbReference type="InterPro" id="IPR038655">
    <property type="entry name" value="Ribosomal_eL27_sf"/>
</dbReference>
<organism evidence="12 13">
    <name type="scientific">Panaeolus cyanescens</name>
    <dbReference type="NCBI Taxonomy" id="181874"/>
    <lineage>
        <taxon>Eukaryota</taxon>
        <taxon>Fungi</taxon>
        <taxon>Dikarya</taxon>
        <taxon>Basidiomycota</taxon>
        <taxon>Agaricomycotina</taxon>
        <taxon>Agaricomycetes</taxon>
        <taxon>Agaricomycetidae</taxon>
        <taxon>Agaricales</taxon>
        <taxon>Agaricineae</taxon>
        <taxon>Galeropsidaceae</taxon>
        <taxon>Panaeolus</taxon>
    </lineage>
</organism>
<evidence type="ECO:0000313" key="12">
    <source>
        <dbReference type="EMBL" id="PPQ63890.1"/>
    </source>
</evidence>
<dbReference type="PANTHER" id="PTHR10497">
    <property type="entry name" value="60S RIBOSOMAL PROTEIN L27"/>
    <property type="match status" value="1"/>
</dbReference>
<evidence type="ECO:0000256" key="3">
    <source>
        <dbReference type="ARBA" id="ARBA00010446"/>
    </source>
</evidence>
<proteinExistence type="inferred from homology"/>
<accession>A0A409VE78</accession>
<dbReference type="SUPFAM" id="SSF50104">
    <property type="entry name" value="Translation proteins SH3-like domain"/>
    <property type="match status" value="1"/>
</dbReference>
<evidence type="ECO:0000256" key="6">
    <source>
        <dbReference type="ARBA" id="ARBA00022729"/>
    </source>
</evidence>
<dbReference type="GO" id="GO:0005199">
    <property type="term" value="F:structural constituent of cell wall"/>
    <property type="evidence" value="ECO:0007669"/>
    <property type="project" value="InterPro"/>
</dbReference>
<keyword evidence="8 11" id="KW-1015">Disulfide bond</keyword>
<comment type="similarity">
    <text evidence="3 11">Belongs to the fungal hydrophobin family.</text>
</comment>
<dbReference type="FunFam" id="2.30.30.770:FF:000001">
    <property type="entry name" value="60S ribosomal protein L27"/>
    <property type="match status" value="1"/>
</dbReference>
<dbReference type="InterPro" id="IPR018262">
    <property type="entry name" value="Ribosomal_eL27_CS"/>
</dbReference>
<dbReference type="OrthoDB" id="2365484at2759"/>
<reference evidence="12 13" key="1">
    <citation type="journal article" date="2018" name="Evol. Lett.">
        <title>Horizontal gene cluster transfer increased hallucinogenic mushroom diversity.</title>
        <authorList>
            <person name="Reynolds H.T."/>
            <person name="Vijayakumar V."/>
            <person name="Gluck-Thaler E."/>
            <person name="Korotkin H.B."/>
            <person name="Matheny P.B."/>
            <person name="Slot J.C."/>
        </authorList>
    </citation>
    <scope>NUCLEOTIDE SEQUENCE [LARGE SCALE GENOMIC DNA]</scope>
    <source>
        <strain evidence="12 13">2629</strain>
    </source>
</reference>
<dbReference type="InParanoid" id="A0A409VE78"/>
<dbReference type="GO" id="GO:0005840">
    <property type="term" value="C:ribosome"/>
    <property type="evidence" value="ECO:0007669"/>
    <property type="project" value="UniProtKB-KW"/>
</dbReference>
<comment type="subcellular location">
    <subcellularLocation>
        <location evidence="1 11">Secreted</location>
        <location evidence="1 11">Cell wall</location>
    </subcellularLocation>
</comment>
<dbReference type="PROSITE" id="PS00956">
    <property type="entry name" value="HYDROPHOBIN"/>
    <property type="match status" value="1"/>
</dbReference>
<dbReference type="CDD" id="cd06090">
    <property type="entry name" value="KOW_RPL27"/>
    <property type="match status" value="1"/>
</dbReference>
<keyword evidence="5 11" id="KW-0964">Secreted</keyword>
<dbReference type="Proteomes" id="UP000284842">
    <property type="component" value="Unassembled WGS sequence"/>
</dbReference>
<evidence type="ECO:0000256" key="7">
    <source>
        <dbReference type="ARBA" id="ARBA00022980"/>
    </source>
</evidence>
<dbReference type="GO" id="GO:1990904">
    <property type="term" value="C:ribonucleoprotein complex"/>
    <property type="evidence" value="ECO:0007669"/>
    <property type="project" value="UniProtKB-KW"/>
</dbReference>
<evidence type="ECO:0000256" key="9">
    <source>
        <dbReference type="ARBA" id="ARBA00023274"/>
    </source>
</evidence>
<dbReference type="Gene3D" id="2.30.30.770">
    <property type="match status" value="1"/>
</dbReference>
<dbReference type="PROSITE" id="PS01107">
    <property type="entry name" value="RIBOSOMAL_L27E"/>
    <property type="match status" value="1"/>
</dbReference>
<evidence type="ECO:0000256" key="10">
    <source>
        <dbReference type="RuleBase" id="RU000575"/>
    </source>
</evidence>
<evidence type="ECO:0000256" key="2">
    <source>
        <dbReference type="ARBA" id="ARBA00009124"/>
    </source>
</evidence>
<feature type="signal peptide" evidence="11">
    <location>
        <begin position="1"/>
        <end position="19"/>
    </location>
</feature>
<sequence length="279" mass="30252">MKFTTVAAFLAVSAVSVSARETNAWRMARGLPPNAPSRRATGVETAKRSTSSGISYSCNTGPVQCCNSVTHSSDSLAQLLAGLLGTVLPADAAVGITCSPLSVIGVGGNSCTQQPVCCENNEFNGIINVGCTPTVIKCSSFIKMVKVYKPGKVAIILQGRQAGKKVVVIKQLDDGSGDKKFPHAIVAGIERYPRKVTRRMGQKKVALRSKVKPFIKVVNYSHLFPTRYALELEGLKGSVTSETFKEPSQRENAKKTIKKLFEERYTSGKNKWFFQALRF</sequence>
<dbReference type="CDD" id="cd23507">
    <property type="entry name" value="hydrophobin_I"/>
    <property type="match status" value="1"/>
</dbReference>
<dbReference type="EMBL" id="NHTK01006105">
    <property type="protein sequence ID" value="PPQ63890.1"/>
    <property type="molecule type" value="Genomic_DNA"/>
</dbReference>
<dbReference type="STRING" id="181874.A0A409VE78"/>
<feature type="chain" id="PRO_5018814872" description="Multifunctional fusion protein" evidence="11">
    <location>
        <begin position="20"/>
        <end position="279"/>
    </location>
</feature>
<dbReference type="InterPro" id="IPR001338">
    <property type="entry name" value="Class_I_Hydrophobin"/>
</dbReference>
<comment type="caution">
    <text evidence="12">The sequence shown here is derived from an EMBL/GenBank/DDBJ whole genome shotgun (WGS) entry which is preliminary data.</text>
</comment>